<name>A0A1I4DUL4_9HYPH</name>
<sequence length="142" mass="15290">MTADILPINSGLQPPQRDANGQFMPGSGGRPRGAKNRISTEAIAAIKDMKDEAIEQLRTKLQRGDWDALSFVLERIVGKGRVVEMDSTSPDEIAGMIASGSLTTTEAKDLTAALAKLAEITELATIKDRLAELEQALAERSR</sequence>
<protein>
    <submittedName>
        <fullName evidence="2">Uncharacterized protein</fullName>
    </submittedName>
</protein>
<evidence type="ECO:0000256" key="1">
    <source>
        <dbReference type="SAM" id="MobiDB-lite"/>
    </source>
</evidence>
<evidence type="ECO:0000313" key="3">
    <source>
        <dbReference type="Proteomes" id="UP000323300"/>
    </source>
</evidence>
<reference evidence="2 3" key="1">
    <citation type="submission" date="2016-10" db="EMBL/GenBank/DDBJ databases">
        <authorList>
            <person name="Varghese N."/>
            <person name="Submissions S."/>
        </authorList>
    </citation>
    <scope>NUCLEOTIDE SEQUENCE [LARGE SCALE GENOMIC DNA]</scope>
    <source>
        <strain evidence="2 3">DSM 21822</strain>
    </source>
</reference>
<gene>
    <name evidence="2" type="ORF">SAMN04488498_11977</name>
</gene>
<organism evidence="2 3">
    <name type="scientific">Neomesorhizobium albiziae</name>
    <dbReference type="NCBI Taxonomy" id="335020"/>
    <lineage>
        <taxon>Bacteria</taxon>
        <taxon>Pseudomonadati</taxon>
        <taxon>Pseudomonadota</taxon>
        <taxon>Alphaproteobacteria</taxon>
        <taxon>Hyphomicrobiales</taxon>
        <taxon>Phyllobacteriaceae</taxon>
        <taxon>Neomesorhizobium</taxon>
    </lineage>
</organism>
<dbReference type="AlphaFoldDB" id="A0A1I4DUL4"/>
<evidence type="ECO:0000313" key="2">
    <source>
        <dbReference type="EMBL" id="SFK96360.1"/>
    </source>
</evidence>
<keyword evidence="3" id="KW-1185">Reference proteome</keyword>
<accession>A0A1I4DUL4</accession>
<feature type="region of interest" description="Disordered" evidence="1">
    <location>
        <begin position="1"/>
        <end position="36"/>
    </location>
</feature>
<proteinExistence type="predicted"/>
<dbReference type="RefSeq" id="WP_149762716.1">
    <property type="nucleotide sequence ID" value="NZ_BSPE01000062.1"/>
</dbReference>
<dbReference type="Proteomes" id="UP000323300">
    <property type="component" value="Unassembled WGS sequence"/>
</dbReference>
<dbReference type="OrthoDB" id="8452786at2"/>
<dbReference type="EMBL" id="FOSL01000019">
    <property type="protein sequence ID" value="SFK96360.1"/>
    <property type="molecule type" value="Genomic_DNA"/>
</dbReference>